<evidence type="ECO:0000259" key="3">
    <source>
        <dbReference type="Pfam" id="PF12850"/>
    </source>
</evidence>
<dbReference type="InterPro" id="IPR000979">
    <property type="entry name" value="Phosphodiesterase_MJ0936/Vps29"/>
</dbReference>
<dbReference type="EC" id="3.1.4.-" evidence="2"/>
<dbReference type="GO" id="GO:0016787">
    <property type="term" value="F:hydrolase activity"/>
    <property type="evidence" value="ECO:0007669"/>
    <property type="project" value="UniProtKB-UniRule"/>
</dbReference>
<organism evidence="4 5">
    <name type="scientific">Tunturiibacter empetritectus</name>
    <dbReference type="NCBI Taxonomy" id="3069691"/>
    <lineage>
        <taxon>Bacteria</taxon>
        <taxon>Pseudomonadati</taxon>
        <taxon>Acidobacteriota</taxon>
        <taxon>Terriglobia</taxon>
        <taxon>Terriglobales</taxon>
        <taxon>Acidobacteriaceae</taxon>
        <taxon>Tunturiibacter</taxon>
    </lineage>
</organism>
<dbReference type="InterPro" id="IPR029052">
    <property type="entry name" value="Metallo-depent_PP-like"/>
</dbReference>
<proteinExistence type="inferred from homology"/>
<protein>
    <recommendedName>
        <fullName evidence="2">Phosphoesterase</fullName>
        <ecNumber evidence="2">3.1.4.-</ecNumber>
    </recommendedName>
</protein>
<comment type="cofactor">
    <cofactor evidence="2">
        <name>a divalent metal cation</name>
        <dbReference type="ChEBI" id="CHEBI:60240"/>
    </cofactor>
</comment>
<comment type="similarity">
    <text evidence="1 2">Belongs to the metallophosphoesterase superfamily. YfcE family.</text>
</comment>
<gene>
    <name evidence="4" type="ORF">HDF09_002612</name>
</gene>
<dbReference type="InterPro" id="IPR024654">
    <property type="entry name" value="Calcineurin-like_PHP_lpxH"/>
</dbReference>
<evidence type="ECO:0000313" key="4">
    <source>
        <dbReference type="EMBL" id="MBB5317926.1"/>
    </source>
</evidence>
<reference evidence="4" key="1">
    <citation type="submission" date="2020-08" db="EMBL/GenBank/DDBJ databases">
        <title>Genomic Encyclopedia of Type Strains, Phase IV (KMG-V): Genome sequencing to study the core and pangenomes of soil and plant-associated prokaryotes.</title>
        <authorList>
            <person name="Whitman W."/>
        </authorList>
    </citation>
    <scope>NUCLEOTIDE SEQUENCE [LARGE SCALE GENOMIC DNA]</scope>
    <source>
        <strain evidence="4">M8UP27</strain>
    </source>
</reference>
<dbReference type="Pfam" id="PF12850">
    <property type="entry name" value="Metallophos_2"/>
    <property type="match status" value="1"/>
</dbReference>
<keyword evidence="2" id="KW-0479">Metal-binding</keyword>
<dbReference type="PANTHER" id="PTHR11124">
    <property type="entry name" value="VACUOLAR SORTING PROTEIN VPS29"/>
    <property type="match status" value="1"/>
</dbReference>
<keyword evidence="5" id="KW-1185">Reference proteome</keyword>
<dbReference type="NCBIfam" id="TIGR00040">
    <property type="entry name" value="yfcE"/>
    <property type="match status" value="1"/>
</dbReference>
<dbReference type="Proteomes" id="UP000568106">
    <property type="component" value="Unassembled WGS sequence"/>
</dbReference>
<comment type="caution">
    <text evidence="4">The sequence shown here is derived from an EMBL/GenBank/DDBJ whole genome shotgun (WGS) entry which is preliminary data.</text>
</comment>
<dbReference type="SUPFAM" id="SSF56300">
    <property type="entry name" value="Metallo-dependent phosphatases"/>
    <property type="match status" value="1"/>
</dbReference>
<dbReference type="AlphaFoldDB" id="A0A7W8IIS1"/>
<dbReference type="Gene3D" id="3.60.21.10">
    <property type="match status" value="1"/>
</dbReference>
<sequence>MLIGVISDTHGLLRPEALAALRDVEHILHAGDVGDIAILDALREIAPVTAIRGNVDVAGACAELPATDVVELGGALFYLVHSLHDLDINPRAAGVAMVVSGHSHKAKVEVKDGVIYFNPGSAGPRRFSLPVTVGFVTAEDGVEASVRELVVG</sequence>
<dbReference type="EMBL" id="JACHDY010000003">
    <property type="protein sequence ID" value="MBB5317926.1"/>
    <property type="molecule type" value="Genomic_DNA"/>
</dbReference>
<evidence type="ECO:0000313" key="5">
    <source>
        <dbReference type="Proteomes" id="UP000568106"/>
    </source>
</evidence>
<accession>A0A7W8IIS1</accession>
<evidence type="ECO:0000256" key="1">
    <source>
        <dbReference type="ARBA" id="ARBA00008950"/>
    </source>
</evidence>
<dbReference type="GO" id="GO:0046872">
    <property type="term" value="F:metal ion binding"/>
    <property type="evidence" value="ECO:0007669"/>
    <property type="project" value="UniProtKB-KW"/>
</dbReference>
<feature type="domain" description="Calcineurin-like phosphoesterase" evidence="3">
    <location>
        <begin position="1"/>
        <end position="140"/>
    </location>
</feature>
<name>A0A7W8IIS1_9BACT</name>
<evidence type="ECO:0000256" key="2">
    <source>
        <dbReference type="RuleBase" id="RU362039"/>
    </source>
</evidence>